<sequence length="840" mass="96149">MANSTLAMLYVDHMLRRFNSIGREGAVLKDLETSLPDNLQSAYDILLTEVQQRRTSEHLLIFKQLLLWLAFAKRLLTVGEVEGLVTLLDRDRSYNIIEEVEGKSSRSLRDHFRAAADVSETCLRTKPSLAHLTMFETSVNVICGCYSFTDKSSRNHLKGYAVRFWADHFMDLDPLFAPEPDVVRVVESLSLILNNSNNAANELESGPVYRDIFGKTVKRRNRFLRSVSQWVSRASLEDMKLSDGAKLWMEKAAQSPLKIMVPLARGHVMNWFQQVNEENEPFDFSADALLMVTKHHETPNFAFFWLLTAELYDDDSDNTDDDSSDNESHDEKSGKNHHQYNSMAYKTICEALANQPSVDDPTSEKETLLLIRKALLVRGDCESEMDKLNEAVESYGKARAIWPTEILDGKSLNGITSILGEQERFAELIENVEQWTFWERMAWLTSEDEDNRHDTFRQAAAKVGKEDFLIKTYEEIIAYLDHSKSSATIRWELASFYQTIKGDFATAKHQFYKIIDGDSFISPATGDEDLSTLSETQLDLTDIIYEEFRRADTVENKIASMDELKKLQTRRRRAAVDDGDVYETAGSIVLANMFRKMGPAHEFKNVLEKTFQKCMSSLTDDRGWNDQNSMCLLAKVLASVGGLEREAQIAFSAQFYIVDPAVEHFWSNDEESEWSTDSEDGSCESNTSSDSGSWLSESDTSAGSSKSGKRRNKNEDFAPNTDYVCNGECEDDDIESWDDGVVYLCMICCNCDLCEECYQKRQAHNKNSTENNHWRRYCGANHWYIKGPVEGWKGIKDGYMTIGEEKIKFLDWLEEIRTTKWKKAWEQFWMKEDVRGDILG</sequence>
<name>A0A8A1M047_AJECA</name>
<dbReference type="VEuPathDB" id="FungiDB:I7I51_08796"/>
<protein>
    <submittedName>
        <fullName evidence="2">Uncharacterized protein</fullName>
    </submittedName>
</protein>
<evidence type="ECO:0000313" key="3">
    <source>
        <dbReference type="Proteomes" id="UP000663671"/>
    </source>
</evidence>
<accession>A0A8A1M047</accession>
<dbReference type="EMBL" id="CP069109">
    <property type="protein sequence ID" value="QSS59361.1"/>
    <property type="molecule type" value="Genomic_DNA"/>
</dbReference>
<feature type="compositionally biased region" description="Acidic residues" evidence="1">
    <location>
        <begin position="668"/>
        <end position="682"/>
    </location>
</feature>
<proteinExistence type="predicted"/>
<feature type="compositionally biased region" description="Low complexity" evidence="1">
    <location>
        <begin position="687"/>
        <end position="701"/>
    </location>
</feature>
<gene>
    <name evidence="2" type="ORF">I7I51_08796</name>
</gene>
<dbReference type="AlphaFoldDB" id="A0A8A1M047"/>
<feature type="region of interest" description="Disordered" evidence="1">
    <location>
        <begin position="316"/>
        <end position="337"/>
    </location>
</feature>
<feature type="region of interest" description="Disordered" evidence="1">
    <location>
        <begin position="668"/>
        <end position="714"/>
    </location>
</feature>
<feature type="compositionally biased region" description="Acidic residues" evidence="1">
    <location>
        <begin position="316"/>
        <end position="325"/>
    </location>
</feature>
<dbReference type="Proteomes" id="UP000663671">
    <property type="component" value="Chromosome 2"/>
</dbReference>
<evidence type="ECO:0000256" key="1">
    <source>
        <dbReference type="SAM" id="MobiDB-lite"/>
    </source>
</evidence>
<dbReference type="OrthoDB" id="448455at2759"/>
<reference evidence="2" key="1">
    <citation type="submission" date="2021-01" db="EMBL/GenBank/DDBJ databases">
        <title>Chromosome-level genome assembly of a human fungal pathogen reveals clustering of transcriptionally co-regulated genes.</title>
        <authorList>
            <person name="Voorhies M."/>
            <person name="Cohen S."/>
            <person name="Shea T.P."/>
            <person name="Petrus S."/>
            <person name="Munoz J.F."/>
            <person name="Poplawski S."/>
            <person name="Goldman W.E."/>
            <person name="Michael T."/>
            <person name="Cuomo C.A."/>
            <person name="Sil A."/>
            <person name="Beyhan S."/>
        </authorList>
    </citation>
    <scope>NUCLEOTIDE SEQUENCE</scope>
    <source>
        <strain evidence="2">WU24</strain>
    </source>
</reference>
<evidence type="ECO:0000313" key="2">
    <source>
        <dbReference type="EMBL" id="QSS59361.1"/>
    </source>
</evidence>
<organism evidence="2 3">
    <name type="scientific">Ajellomyces capsulatus</name>
    <name type="common">Darling's disease fungus</name>
    <name type="synonym">Histoplasma capsulatum</name>
    <dbReference type="NCBI Taxonomy" id="5037"/>
    <lineage>
        <taxon>Eukaryota</taxon>
        <taxon>Fungi</taxon>
        <taxon>Dikarya</taxon>
        <taxon>Ascomycota</taxon>
        <taxon>Pezizomycotina</taxon>
        <taxon>Eurotiomycetes</taxon>
        <taxon>Eurotiomycetidae</taxon>
        <taxon>Onygenales</taxon>
        <taxon>Ajellomycetaceae</taxon>
        <taxon>Histoplasma</taxon>
    </lineage>
</organism>